<reference evidence="8" key="1">
    <citation type="journal article" date="2008" name="J. Bacteriol.">
        <title>Genome sequence of Thermofilum pendens reveals an exceptional loss of biosynthetic pathways without genome reduction.</title>
        <authorList>
            <person name="Anderson I."/>
            <person name="Rodriguez J."/>
            <person name="Susanti D."/>
            <person name="Porat I."/>
            <person name="Reich C."/>
            <person name="Ulrich L.E."/>
            <person name="Elkins J.G."/>
            <person name="Mavromatis K."/>
            <person name="Lykidis A."/>
            <person name="Kim E."/>
            <person name="Thompson L.S."/>
            <person name="Nolan M."/>
            <person name="Land M."/>
            <person name="Copeland A."/>
            <person name="Lapidus A."/>
            <person name="Lucas S."/>
            <person name="Detter C."/>
            <person name="Zhulin I.B."/>
            <person name="Olsen G.J."/>
            <person name="Whitman W."/>
            <person name="Mukhopadhyay B."/>
            <person name="Bristow J."/>
            <person name="Kyrpides N."/>
        </authorList>
    </citation>
    <scope>NUCLEOTIDE SEQUENCE [LARGE SCALE GENOMIC DNA]</scope>
    <source>
        <strain evidence="8">DSM 2475 / Hrk 5</strain>
    </source>
</reference>
<evidence type="ECO:0000256" key="3">
    <source>
        <dbReference type="ARBA" id="ARBA00022737"/>
    </source>
</evidence>
<dbReference type="GO" id="GO:0003954">
    <property type="term" value="F:NADH dehydrogenase activity"/>
    <property type="evidence" value="ECO:0007669"/>
    <property type="project" value="TreeGrafter"/>
</dbReference>
<keyword evidence="3" id="KW-0677">Repeat</keyword>
<dbReference type="GeneID" id="4600884"/>
<dbReference type="PANTHER" id="PTHR10849:SF35">
    <property type="entry name" value="FORMATE HYDROGENLYASE SUBUNIT 6-RELATED"/>
    <property type="match status" value="1"/>
</dbReference>
<evidence type="ECO:0000256" key="5">
    <source>
        <dbReference type="ARBA" id="ARBA00023014"/>
    </source>
</evidence>
<dbReference type="PROSITE" id="PS51379">
    <property type="entry name" value="4FE4S_FER_2"/>
    <property type="match status" value="2"/>
</dbReference>
<keyword evidence="2" id="KW-0479">Metal-binding</keyword>
<gene>
    <name evidence="7" type="ordered locus">Tpen_0182</name>
</gene>
<evidence type="ECO:0000313" key="7">
    <source>
        <dbReference type="EMBL" id="ABL77592.1"/>
    </source>
</evidence>
<keyword evidence="1" id="KW-0004">4Fe-4S</keyword>
<dbReference type="GO" id="GO:0016020">
    <property type="term" value="C:membrane"/>
    <property type="evidence" value="ECO:0007669"/>
    <property type="project" value="InterPro"/>
</dbReference>
<feature type="domain" description="4Fe-4S ferredoxin-type" evidence="6">
    <location>
        <begin position="68"/>
        <end position="97"/>
    </location>
</feature>
<dbReference type="OrthoDB" id="23833at2157"/>
<dbReference type="PANTHER" id="PTHR10849">
    <property type="entry name" value="NADH DEHYDROGENASE UBIQUINONE IRON-SULFUR PROTEIN 8, MITOCHONDRIAL"/>
    <property type="match status" value="1"/>
</dbReference>
<proteinExistence type="predicted"/>
<dbReference type="Proteomes" id="UP000000641">
    <property type="component" value="Chromosome"/>
</dbReference>
<feature type="domain" description="4Fe-4S ferredoxin-type" evidence="6">
    <location>
        <begin position="33"/>
        <end position="62"/>
    </location>
</feature>
<dbReference type="Pfam" id="PF12838">
    <property type="entry name" value="Fer4_7"/>
    <property type="match status" value="1"/>
</dbReference>
<dbReference type="InterPro" id="IPR017900">
    <property type="entry name" value="4Fe4S_Fe_S_CS"/>
</dbReference>
<organism evidence="7 8">
    <name type="scientific">Thermofilum pendens (strain DSM 2475 / Hrk 5)</name>
    <dbReference type="NCBI Taxonomy" id="368408"/>
    <lineage>
        <taxon>Archaea</taxon>
        <taxon>Thermoproteota</taxon>
        <taxon>Thermoprotei</taxon>
        <taxon>Thermofilales</taxon>
        <taxon>Thermofilaceae</taxon>
        <taxon>Thermofilum</taxon>
    </lineage>
</organism>
<dbReference type="GO" id="GO:0051539">
    <property type="term" value="F:4 iron, 4 sulfur cluster binding"/>
    <property type="evidence" value="ECO:0007669"/>
    <property type="project" value="UniProtKB-KW"/>
</dbReference>
<dbReference type="EMBL" id="CP000505">
    <property type="protein sequence ID" value="ABL77592.1"/>
    <property type="molecule type" value="Genomic_DNA"/>
</dbReference>
<keyword evidence="8" id="KW-1185">Reference proteome</keyword>
<dbReference type="InterPro" id="IPR017896">
    <property type="entry name" value="4Fe4S_Fe-S-bd"/>
</dbReference>
<dbReference type="RefSeq" id="WP_011751857.1">
    <property type="nucleotide sequence ID" value="NC_008698.1"/>
</dbReference>
<protein>
    <submittedName>
        <fullName evidence="7">4Fe-4S ferredoxin, iron-sulfur binding domain protein</fullName>
    </submittedName>
</protein>
<dbReference type="InterPro" id="IPR010226">
    <property type="entry name" value="NADH_quinone_OxRdtase_chainI"/>
</dbReference>
<name>A1RWL2_THEPD</name>
<dbReference type="PROSITE" id="PS00198">
    <property type="entry name" value="4FE4S_FER_1"/>
    <property type="match status" value="2"/>
</dbReference>
<dbReference type="Gene3D" id="3.30.70.3270">
    <property type="match status" value="1"/>
</dbReference>
<evidence type="ECO:0000256" key="2">
    <source>
        <dbReference type="ARBA" id="ARBA00022723"/>
    </source>
</evidence>
<dbReference type="GO" id="GO:0009060">
    <property type="term" value="P:aerobic respiration"/>
    <property type="evidence" value="ECO:0007669"/>
    <property type="project" value="TreeGrafter"/>
</dbReference>
<accession>A1RWL2</accession>
<dbReference type="AlphaFoldDB" id="A1RWL2"/>
<keyword evidence="4" id="KW-0408">Iron</keyword>
<evidence type="ECO:0000256" key="4">
    <source>
        <dbReference type="ARBA" id="ARBA00023004"/>
    </source>
</evidence>
<dbReference type="STRING" id="368408.Tpen_0182"/>
<dbReference type="SUPFAM" id="SSF54862">
    <property type="entry name" value="4Fe-4S ferredoxins"/>
    <property type="match status" value="1"/>
</dbReference>
<dbReference type="KEGG" id="tpe:Tpen_0182"/>
<evidence type="ECO:0000259" key="6">
    <source>
        <dbReference type="PROSITE" id="PS51379"/>
    </source>
</evidence>
<keyword evidence="5" id="KW-0411">Iron-sulfur</keyword>
<dbReference type="EnsemblBacteria" id="ABL77592">
    <property type="protein sequence ID" value="ABL77592"/>
    <property type="gene ID" value="Tpen_0182"/>
</dbReference>
<evidence type="ECO:0000256" key="1">
    <source>
        <dbReference type="ARBA" id="ARBA00022485"/>
    </source>
</evidence>
<dbReference type="GO" id="GO:0046872">
    <property type="term" value="F:metal ion binding"/>
    <property type="evidence" value="ECO:0007669"/>
    <property type="project" value="UniProtKB-KW"/>
</dbReference>
<dbReference type="eggNOG" id="arCOG01543">
    <property type="taxonomic scope" value="Archaea"/>
</dbReference>
<evidence type="ECO:0000313" key="8">
    <source>
        <dbReference type="Proteomes" id="UP000000641"/>
    </source>
</evidence>
<sequence length="194" mass="21462">MGIRQILKIALREGVATLEYPFKPEEAPEDFRGKPEIDPSICMGCGACANVCPPDAITCVDDLERGLRTWKIFYGRCIFCGRCEEACPLSAIRQSKEYELASKTREDLEVVVETPLARCSTCGKYFPVTEREVAQAAQILAEAKTLPRSVLELLENGVECPECKRRRTVLSIVKSARPGVKPLSVTGEEGGRHE</sequence>
<dbReference type="HOGENOM" id="CLU_067218_3_1_2"/>